<dbReference type="GO" id="GO:0007059">
    <property type="term" value="P:chromosome segregation"/>
    <property type="evidence" value="ECO:0007669"/>
    <property type="project" value="TreeGrafter"/>
</dbReference>
<dbReference type="eggNOG" id="COG1475">
    <property type="taxonomic scope" value="Bacteria"/>
</dbReference>
<sequence>MFHTIECTQLDFNDTTFLMSYPLEAPAVMASVATIGVVQPILVTGCPCQGKYRILAGFRRAYAGRAIGLETIHANIYPVEPDHLLSAFLLALYENLAHRAFNDVEKSLILTKLLYRFGCSRDDVIRDFLPLLGLAPHEKVLDTYLSIFTFEEALKAYLATHEVPMTVIELLSTLSAENRNVVFALLSTLKLGINKLKDFLVLLEEIAFRDQQTIADILAEPGIQAIFRHDKYSGPQKADLIRQALRRRRYPQLTTLEAEYHEQLSRLHLPKAVQLATDRFFEDDALTASFRFQTPEQLHTLAKELLRLSEQPELQDLFTLIQG</sequence>
<dbReference type="Gene3D" id="3.90.1530.10">
    <property type="entry name" value="Conserved hypothetical protein from pyrococcus furiosus pfu- 392566-001, ParB domain"/>
    <property type="match status" value="1"/>
</dbReference>
<dbReference type="AlphaFoldDB" id="A0A081BXH1"/>
<dbReference type="InterPro" id="IPR036086">
    <property type="entry name" value="ParB/Sulfiredoxin_sf"/>
</dbReference>
<evidence type="ECO:0000313" key="2">
    <source>
        <dbReference type="EMBL" id="GAK57026.1"/>
    </source>
</evidence>
<dbReference type="Proteomes" id="UP000030661">
    <property type="component" value="Unassembled WGS sequence"/>
</dbReference>
<dbReference type="GO" id="GO:0005694">
    <property type="term" value="C:chromosome"/>
    <property type="evidence" value="ECO:0007669"/>
    <property type="project" value="TreeGrafter"/>
</dbReference>
<dbReference type="InterPro" id="IPR050336">
    <property type="entry name" value="Chromosome_partition/occlusion"/>
</dbReference>
<dbReference type="InterPro" id="IPR003115">
    <property type="entry name" value="ParB_N"/>
</dbReference>
<keyword evidence="3" id="KW-1185">Reference proteome</keyword>
<dbReference type="EMBL" id="DF820465">
    <property type="protein sequence ID" value="GAK57026.1"/>
    <property type="molecule type" value="Genomic_DNA"/>
</dbReference>
<evidence type="ECO:0000313" key="3">
    <source>
        <dbReference type="Proteomes" id="UP000030661"/>
    </source>
</evidence>
<evidence type="ECO:0000259" key="1">
    <source>
        <dbReference type="SMART" id="SM00470"/>
    </source>
</evidence>
<dbReference type="PANTHER" id="PTHR33375:SF1">
    <property type="entry name" value="CHROMOSOME-PARTITIONING PROTEIN PARB-RELATED"/>
    <property type="match status" value="1"/>
</dbReference>
<accession>A0A081BXH1</accession>
<reference evidence="2" key="1">
    <citation type="journal article" date="2015" name="PeerJ">
        <title>First genomic representation of candidate bacterial phylum KSB3 points to enhanced environmental sensing as a trigger of wastewater bulking.</title>
        <authorList>
            <person name="Sekiguchi Y."/>
            <person name="Ohashi A."/>
            <person name="Parks D.H."/>
            <person name="Yamauchi T."/>
            <person name="Tyson G.W."/>
            <person name="Hugenholtz P."/>
        </authorList>
    </citation>
    <scope>NUCLEOTIDE SEQUENCE [LARGE SCALE GENOMIC DNA]</scope>
</reference>
<feature type="domain" description="ParB-like N-terminal" evidence="1">
    <location>
        <begin position="8"/>
        <end position="96"/>
    </location>
</feature>
<dbReference type="Pfam" id="PF02195">
    <property type="entry name" value="ParB_N"/>
    <property type="match status" value="1"/>
</dbReference>
<organism evidence="2">
    <name type="scientific">Vecturithrix granuli</name>
    <dbReference type="NCBI Taxonomy" id="1499967"/>
    <lineage>
        <taxon>Bacteria</taxon>
        <taxon>Candidatus Moduliflexota</taxon>
        <taxon>Candidatus Vecturitrichia</taxon>
        <taxon>Candidatus Vecturitrichales</taxon>
        <taxon>Candidatus Vecturitrichaceae</taxon>
        <taxon>Candidatus Vecturithrix</taxon>
    </lineage>
</organism>
<proteinExistence type="predicted"/>
<dbReference type="HOGENOM" id="CLU_074043_0_0_0"/>
<gene>
    <name evidence="2" type="ORF">U27_03990</name>
</gene>
<dbReference type="SMART" id="SM00470">
    <property type="entry name" value="ParB"/>
    <property type="match status" value="1"/>
</dbReference>
<dbReference type="PANTHER" id="PTHR33375">
    <property type="entry name" value="CHROMOSOME-PARTITIONING PROTEIN PARB-RELATED"/>
    <property type="match status" value="1"/>
</dbReference>
<name>A0A081BXH1_VECG1</name>
<dbReference type="STRING" id="1499967.U27_03990"/>
<protein>
    <recommendedName>
        <fullName evidence="1">ParB-like N-terminal domain-containing protein</fullName>
    </recommendedName>
</protein>
<dbReference type="SUPFAM" id="SSF110849">
    <property type="entry name" value="ParB/Sulfiredoxin"/>
    <property type="match status" value="1"/>
</dbReference>